<feature type="region of interest" description="Disordered" evidence="5">
    <location>
        <begin position="618"/>
        <end position="639"/>
    </location>
</feature>
<evidence type="ECO:0000313" key="9">
    <source>
        <dbReference type="Proteomes" id="UP000257317"/>
    </source>
</evidence>
<evidence type="ECO:0000256" key="5">
    <source>
        <dbReference type="SAM" id="MobiDB-lite"/>
    </source>
</evidence>
<keyword evidence="9" id="KW-1185">Reference proteome</keyword>
<evidence type="ECO:0000313" key="8">
    <source>
        <dbReference type="EMBL" id="GBG04410.1"/>
    </source>
</evidence>
<dbReference type="OrthoDB" id="2085791at2"/>
<dbReference type="InterPro" id="IPR059115">
    <property type="entry name" value="Rib"/>
</dbReference>
<dbReference type="Gene3D" id="3.10.20.320">
    <property type="entry name" value="Putative peptidoglycan bound protein (lpxtg motif)"/>
    <property type="match status" value="2"/>
</dbReference>
<dbReference type="Proteomes" id="UP000257317">
    <property type="component" value="Unassembled WGS sequence"/>
</dbReference>
<evidence type="ECO:0000259" key="7">
    <source>
        <dbReference type="PROSITE" id="PS50847"/>
    </source>
</evidence>
<feature type="compositionally biased region" description="Basic and acidic residues" evidence="5">
    <location>
        <begin position="1071"/>
        <end position="1098"/>
    </location>
</feature>
<reference evidence="9" key="1">
    <citation type="submission" date="2018-03" db="EMBL/GenBank/DDBJ databases">
        <title>New taxa in the Lactobacillus gasseri group.</title>
        <authorList>
            <person name="Tanizawa Y."/>
            <person name="Tohno M."/>
            <person name="Endo A."/>
            <person name="Arita M."/>
        </authorList>
    </citation>
    <scope>NUCLEOTIDE SEQUENCE [LARGE SCALE GENOMIC DNA]</scope>
    <source>
        <strain evidence="9">DSM 24759</strain>
    </source>
</reference>
<dbReference type="EMBL" id="BFBY01000002">
    <property type="protein sequence ID" value="GBG04410.1"/>
    <property type="molecule type" value="Genomic_DNA"/>
</dbReference>
<dbReference type="RefSeq" id="WP_117117756.1">
    <property type="nucleotide sequence ID" value="NZ_BFBY01000002.1"/>
</dbReference>
<feature type="region of interest" description="Disordered" evidence="5">
    <location>
        <begin position="1049"/>
        <end position="1098"/>
    </location>
</feature>
<evidence type="ECO:0000256" key="1">
    <source>
        <dbReference type="ARBA" id="ARBA00022512"/>
    </source>
</evidence>
<feature type="transmembrane region" description="Helical" evidence="6">
    <location>
        <begin position="1131"/>
        <end position="1150"/>
    </location>
</feature>
<dbReference type="Pfam" id="PF00746">
    <property type="entry name" value="Gram_pos_anchor"/>
    <property type="match status" value="1"/>
</dbReference>
<dbReference type="Pfam" id="PF04650">
    <property type="entry name" value="YSIRK_signal"/>
    <property type="match status" value="1"/>
</dbReference>
<protein>
    <recommendedName>
        <fullName evidence="7">Gram-positive cocci surface proteins LPxTG domain-containing protein</fullName>
    </recommendedName>
</protein>
<keyword evidence="6" id="KW-1133">Transmembrane helix</keyword>
<feature type="domain" description="Gram-positive cocci surface proteins LPxTG" evidence="7">
    <location>
        <begin position="1121"/>
        <end position="1155"/>
    </location>
</feature>
<keyword evidence="3" id="KW-0732">Signal</keyword>
<dbReference type="NCBIfam" id="TIGR01168">
    <property type="entry name" value="YSIRK_signal"/>
    <property type="match status" value="1"/>
</dbReference>
<sequence>MLHKHDVGYVNKLNGKQERFSFRKYSFGLASVLLGTAFFALATPNNNVVHADGLSTAQTQQQDNSVTQTASTVTRTINITDPETGKVTSTTQTASTKNNNGTWSGDSLDAVNIEKPGYTAHVIAKAYYEEKPTPQDTTTELGQIPDAKNSIANNSQMPTGTRYNFDNQPDINTEGKQNVTTKVSTPNGNEYNVKSTVDVVAPEQSVTVNYIDPNSRTVDTQTIFGKTGETKNVQLNVPKGYELVPNSKFPTSITFSNKTPDSIDVHVQYLTPIPTPTHTSFGKIPKSDDEIRNNNDLPSGSRITWLEKPDVTSTFNQNMPGKVTVIYPDGSTKVVDVSTIVRPSTPKVTAVSTDYGQIPDAGEAVLNKNQFPANTTYAWNDPDQVSKDVNTGSANAKIYPATVKINANGYIITADTTITVKPVVPDGQDVTTGIHYPGTDTSDNTTYTGHIIPVTGMDKASVPTTALFTNLVTTPNATQDEGQDIDPSYALGKITPNDKTPSRIVVMVTYTPNDQVDDKTITRTVNYIDPASGETKEVTKQTGTISRKRSWIEVENGSDHQDDKNLYRVVGTGSQLSGSDGSESDVKGVTIYVRSKIINYGLPESDPKRVTYTDWVRTDSSDNSSTSNDSSTENTSHWGEWSDWSKASFDAVSAPNIKGYTVENPDAAPKVDLSEDSTVTFTYSANSHNQIINYVDGDGTTVSTQTVTGKTGEEITVTPEVPNGYVTYENIPDKITFDTDDPAPITVKVIKKETSNGDVAEADNLPTKNMIIYKDGNGNVVGTQDITGKPNDKVKANIPEGYWNGDTDKVTIPESGIVTVNVVKKETSNGDVAEADNLPTKNVIIYKDGHGNVVGTQDITGKPNDKVKANIPEGYWNGDSDEVTIPESGVITVNVTKKETSNGDVAEADKLPTKTVIVYKDGKGNVVGTEDVAGKPNDKVKPHIPDGYYNGDITEVTIPESGVVTVKVVKKEIATDTPLTQNDTETKHVIIYKDSNGDVVGTQELTGKPGDKVTPKLPEGYISVDTPDLVIPKDGTPIVVNVVKEEIAKGPTENHEGKADDPIELNGPDSDSEKTTSSDSVTHENVNEDNPIKPDKLETKSATVYAYADIEDNISDKAKTLPQTGVQADKLGLLGLAIASVGALLGLAGTKRRKN</sequence>
<proteinExistence type="predicted"/>
<dbReference type="InterPro" id="IPR019931">
    <property type="entry name" value="LPXTG_anchor"/>
</dbReference>
<gene>
    <name evidence="8" type="ORF">LrDSM24759_03240</name>
</gene>
<comment type="caution">
    <text evidence="8">The sequence shown here is derived from an EMBL/GenBank/DDBJ whole genome shotgun (WGS) entry which is preliminary data.</text>
</comment>
<feature type="compositionally biased region" description="Basic and acidic residues" evidence="5">
    <location>
        <begin position="1049"/>
        <end position="1061"/>
    </location>
</feature>
<feature type="region of interest" description="Disordered" evidence="5">
    <location>
        <begin position="82"/>
        <end position="101"/>
    </location>
</feature>
<dbReference type="Pfam" id="PF08428">
    <property type="entry name" value="Rib"/>
    <property type="match status" value="3"/>
</dbReference>
<organism evidence="8 9">
    <name type="scientific">Lactobacillus rodentium</name>
    <dbReference type="NCBI Taxonomy" id="947835"/>
    <lineage>
        <taxon>Bacteria</taxon>
        <taxon>Bacillati</taxon>
        <taxon>Bacillota</taxon>
        <taxon>Bacilli</taxon>
        <taxon>Lactobacillales</taxon>
        <taxon>Lactobacillaceae</taxon>
        <taxon>Lactobacillus</taxon>
    </lineage>
</organism>
<dbReference type="NCBIfam" id="TIGR02331">
    <property type="entry name" value="rib_alpha"/>
    <property type="match status" value="2"/>
</dbReference>
<dbReference type="PROSITE" id="PS50847">
    <property type="entry name" value="GRAM_POS_ANCHORING"/>
    <property type="match status" value="1"/>
</dbReference>
<evidence type="ECO:0000256" key="3">
    <source>
        <dbReference type="ARBA" id="ARBA00022729"/>
    </source>
</evidence>
<keyword evidence="6" id="KW-0812">Transmembrane</keyword>
<feature type="transmembrane region" description="Helical" evidence="6">
    <location>
        <begin position="25"/>
        <end position="42"/>
    </location>
</feature>
<name>A0A2Z6TE38_9LACO</name>
<keyword evidence="4" id="KW-0572">Peptidoglycan-anchor</keyword>
<keyword evidence="1" id="KW-0134">Cell wall</keyword>
<dbReference type="InterPro" id="IPR012706">
    <property type="entry name" value="Rib_alpha_Esp_rpt"/>
</dbReference>
<feature type="compositionally biased region" description="Low complexity" evidence="5">
    <location>
        <begin position="621"/>
        <end position="636"/>
    </location>
</feature>
<evidence type="ECO:0000256" key="6">
    <source>
        <dbReference type="SAM" id="Phobius"/>
    </source>
</evidence>
<evidence type="ECO:0000256" key="4">
    <source>
        <dbReference type="ARBA" id="ARBA00023088"/>
    </source>
</evidence>
<dbReference type="NCBIfam" id="TIGR01167">
    <property type="entry name" value="LPXTG_anchor"/>
    <property type="match status" value="1"/>
</dbReference>
<keyword evidence="2" id="KW-0964">Secreted</keyword>
<evidence type="ECO:0000256" key="2">
    <source>
        <dbReference type="ARBA" id="ARBA00022525"/>
    </source>
</evidence>
<keyword evidence="6" id="KW-0472">Membrane</keyword>
<dbReference type="AlphaFoldDB" id="A0A2Z6TE38"/>
<dbReference type="InterPro" id="IPR005877">
    <property type="entry name" value="YSIRK_signal_dom"/>
</dbReference>
<accession>A0A2Z6TE38</accession>